<evidence type="ECO:0000313" key="3">
    <source>
        <dbReference type="WBParaSite" id="Csp11.Scaffold629.g10074.t1"/>
    </source>
</evidence>
<evidence type="ECO:0000256" key="1">
    <source>
        <dbReference type="SAM" id="MobiDB-lite"/>
    </source>
</evidence>
<name>A0A1I7TN35_9PELO</name>
<feature type="region of interest" description="Disordered" evidence="1">
    <location>
        <begin position="184"/>
        <end position="218"/>
    </location>
</feature>
<proteinExistence type="predicted"/>
<evidence type="ECO:0000313" key="2">
    <source>
        <dbReference type="Proteomes" id="UP000095282"/>
    </source>
</evidence>
<dbReference type="WBParaSite" id="Csp11.Scaffold629.g10074.t1">
    <property type="protein sequence ID" value="Csp11.Scaffold629.g10074.t1"/>
    <property type="gene ID" value="Csp11.Scaffold629.g10074"/>
</dbReference>
<accession>A0A1I7TN35</accession>
<reference evidence="3" key="1">
    <citation type="submission" date="2016-11" db="UniProtKB">
        <authorList>
            <consortium name="WormBaseParasite"/>
        </authorList>
    </citation>
    <scope>IDENTIFICATION</scope>
</reference>
<keyword evidence="2" id="KW-1185">Reference proteome</keyword>
<dbReference type="STRING" id="1561998.A0A1I7TN35"/>
<dbReference type="AlphaFoldDB" id="A0A1I7TN35"/>
<organism evidence="2 3">
    <name type="scientific">Caenorhabditis tropicalis</name>
    <dbReference type="NCBI Taxonomy" id="1561998"/>
    <lineage>
        <taxon>Eukaryota</taxon>
        <taxon>Metazoa</taxon>
        <taxon>Ecdysozoa</taxon>
        <taxon>Nematoda</taxon>
        <taxon>Chromadorea</taxon>
        <taxon>Rhabditida</taxon>
        <taxon>Rhabditina</taxon>
        <taxon>Rhabditomorpha</taxon>
        <taxon>Rhabditoidea</taxon>
        <taxon>Rhabditidae</taxon>
        <taxon>Peloderinae</taxon>
        <taxon>Caenorhabditis</taxon>
    </lineage>
</organism>
<protein>
    <submittedName>
        <fullName evidence="3">FTH domain-containing protein</fullName>
    </submittedName>
</protein>
<dbReference type="eggNOG" id="ENOG502RAQ5">
    <property type="taxonomic scope" value="Eukaryota"/>
</dbReference>
<dbReference type="Proteomes" id="UP000095282">
    <property type="component" value="Unplaced"/>
</dbReference>
<sequence>MNPAHLFKLQVHRVHYYEDDEDEVYEKKMKLLLDILPIIAKKKKFERTIILTQDDKLIPLTTCNLNCNGYKCMAFPERALKQECSIMEAKLEEFRNGTFPFATCSMALLKKVAELELADHYIFFELPIEVSDIRRLLEIVESKADAVEKFLRIDVFTTELDDRDKWDALVLELDNRKMKVASFLREQPDETRKPRSTSQESVSSRKTEKRQRTPTPTSIYDIHVSADGKYRVPAKFLKFSTLSDDDDSDDGLEVVDRDYNSEEEYLPPWMLD</sequence>